<dbReference type="WBParaSite" id="MCU_012619-RA">
    <property type="protein sequence ID" value="MCU_012619-RA"/>
    <property type="gene ID" value="MCU_012619"/>
</dbReference>
<sequence>MKITVAFPYTDRDLTQFESCANSSNSRTSATTFEPGAFTPDNRIVMLWKERAERTVSKHIGPYCIAAILLTDDLVRIVLLLNSLESDDGAVKYCCNEKSIVCFRLKIKSDLCVCCGPQHVVLNHAGATELPLARVRLPDTRDEGKGRRGRTQAFTSEVNHVLSGDTIVVRERALDGPPKSFTVMLSNISCPRVARKPGANGKGGVDEAFGWMAREFVRAKVVGKEICYAVESEVSPDRVFGSIFLRQPGGVQNLAYLLVSEGLAKVKKGGQALVGENPSLQALLALEEKAKTENKGIWSDSPSGAPRNVSWSLSDPAAFFSAHKKVPLRGIVEFIHDGNTLQIQLLPVEGDPSLTYNNITMLLSGLKAPGSKMVDGVRVWEEFAQDSKFYVESRLLQQD</sequence>
<dbReference type="PANTHER" id="PTHR12302:SF2">
    <property type="entry name" value="STAPHYLOCOCCAL NUCLEASE DOMAIN-CONTAINING PROTEIN 1"/>
    <property type="match status" value="1"/>
</dbReference>
<dbReference type="GO" id="GO:0003723">
    <property type="term" value="F:RNA binding"/>
    <property type="evidence" value="ECO:0007669"/>
    <property type="project" value="TreeGrafter"/>
</dbReference>
<evidence type="ECO:0000259" key="1">
    <source>
        <dbReference type="PROSITE" id="PS50830"/>
    </source>
</evidence>
<reference evidence="2" key="1">
    <citation type="submission" date="2019-11" db="UniProtKB">
        <authorList>
            <consortium name="WormBaseParasite"/>
        </authorList>
    </citation>
    <scope>IDENTIFICATION</scope>
</reference>
<dbReference type="Pfam" id="PF00565">
    <property type="entry name" value="SNase"/>
    <property type="match status" value="1"/>
</dbReference>
<dbReference type="PROSITE" id="PS50830">
    <property type="entry name" value="TNASE_3"/>
    <property type="match status" value="1"/>
</dbReference>
<accession>A0A5K3FY47</accession>
<dbReference type="PANTHER" id="PTHR12302">
    <property type="entry name" value="EBNA2 BINDING PROTEIN P100"/>
    <property type="match status" value="1"/>
</dbReference>
<dbReference type="InterPro" id="IPR035437">
    <property type="entry name" value="SNase_OB-fold_sf"/>
</dbReference>
<dbReference type="GO" id="GO:0006402">
    <property type="term" value="P:mRNA catabolic process"/>
    <property type="evidence" value="ECO:0007669"/>
    <property type="project" value="TreeGrafter"/>
</dbReference>
<dbReference type="InterPro" id="IPR016071">
    <property type="entry name" value="Staphylococal_nuclease_OB-fold"/>
</dbReference>
<dbReference type="AlphaFoldDB" id="A0A5K3FY47"/>
<proteinExistence type="predicted"/>
<dbReference type="SMART" id="SM00318">
    <property type="entry name" value="SNc"/>
    <property type="match status" value="1"/>
</dbReference>
<name>A0A5K3FY47_MESCO</name>
<dbReference type="GO" id="GO:0005829">
    <property type="term" value="C:cytosol"/>
    <property type="evidence" value="ECO:0007669"/>
    <property type="project" value="TreeGrafter"/>
</dbReference>
<protein>
    <submittedName>
        <fullName evidence="2">TNase-like domain-containing protein</fullName>
    </submittedName>
</protein>
<feature type="domain" description="TNase-like" evidence="1">
    <location>
        <begin position="152"/>
        <end position="300"/>
    </location>
</feature>
<dbReference type="SUPFAM" id="SSF50199">
    <property type="entry name" value="Staphylococcal nuclease"/>
    <property type="match status" value="2"/>
</dbReference>
<organism evidence="2">
    <name type="scientific">Mesocestoides corti</name>
    <name type="common">Flatworm</name>
    <dbReference type="NCBI Taxonomy" id="53468"/>
    <lineage>
        <taxon>Eukaryota</taxon>
        <taxon>Metazoa</taxon>
        <taxon>Spiralia</taxon>
        <taxon>Lophotrochozoa</taxon>
        <taxon>Platyhelminthes</taxon>
        <taxon>Cestoda</taxon>
        <taxon>Eucestoda</taxon>
        <taxon>Cyclophyllidea</taxon>
        <taxon>Mesocestoididae</taxon>
        <taxon>Mesocestoides</taxon>
    </lineage>
</organism>
<dbReference type="Gene3D" id="2.40.50.90">
    <property type="match status" value="2"/>
</dbReference>
<evidence type="ECO:0000313" key="2">
    <source>
        <dbReference type="WBParaSite" id="MCU_012619-RA"/>
    </source>
</evidence>
<dbReference type="GO" id="GO:0005634">
    <property type="term" value="C:nucleus"/>
    <property type="evidence" value="ECO:0007669"/>
    <property type="project" value="TreeGrafter"/>
</dbReference>
<dbReference type="GO" id="GO:0004518">
    <property type="term" value="F:nuclease activity"/>
    <property type="evidence" value="ECO:0007669"/>
    <property type="project" value="TreeGrafter"/>
</dbReference>